<accession>A0A2C6KEE0</accession>
<dbReference type="Gene3D" id="3.30.70.330">
    <property type="match status" value="2"/>
</dbReference>
<name>A0A2C6KEE0_9APIC</name>
<dbReference type="SMART" id="SM00360">
    <property type="entry name" value="RRM"/>
    <property type="match status" value="2"/>
</dbReference>
<feature type="region of interest" description="Disordered" evidence="3">
    <location>
        <begin position="127"/>
        <end position="218"/>
    </location>
</feature>
<dbReference type="GO" id="GO:0005634">
    <property type="term" value="C:nucleus"/>
    <property type="evidence" value="ECO:0007669"/>
    <property type="project" value="TreeGrafter"/>
</dbReference>
<dbReference type="PANTHER" id="PTHR48024">
    <property type="entry name" value="GEO13361P1-RELATED"/>
    <property type="match status" value="1"/>
</dbReference>
<feature type="domain" description="RRM" evidence="4">
    <location>
        <begin position="357"/>
        <end position="433"/>
    </location>
</feature>
<sequence length="666" mass="70373">MSSQTSENDSASPNPSGAAASVYPYNYPYSSPVASSPFAHLTADSQQAAAQSLRSFLCSSGVGGANGEYDGVSTSDDAGTGLCGAITSSSSASSPSTYAHSSTPLSSICSPPPGIGGAARCSIEQLGEKGEKPDASAPVDDGSNGLESGANIGVSEHVKAQTVSSSSSSPSCLSPSSPNNITVTADGTDGSVPHPTKADGDSCQQQVPSCEGGPNGALGDSFRVLSRKRKADAFLPDGDAETMERLKRLMESLTREQMKLLLAKACVQYPGSASSLRIHPLFDLAFTGRSIQTLRKCLNTCGSSSSPAGNRPGRVTRVLVRGLENTRYVEWFWLVFFARAAVEMALNSMIEADPASRRLLIRNVGFNTTEETLYKSLETYGEIDDFKLVCDRQSGLSRGFAFVTYRTMESVQRILNEHVVVQGRTLVVKLAAPQDAPNSSKRAYPGMPSSCRLFVRNVPDSCDNDRLREEFSVFGEIREAVIIRAKDGKSKGYGFVVFEEPDALMKATRQSQRIIDGQVTFVSVASDAPTRRRGDPMQNSPSCGPPLAAGGSSGWPVVSTSPDIAGLFLEATFGVCFCMGLEGPPGYIPNMVPPLPGPNAYMQQMAAMNPALYLQQYQQQYLAASQMSAAVAAMTGQSGPTHPLLAAAQALGQAQQSLSDSTQSLQ</sequence>
<feature type="compositionally biased region" description="Low complexity" evidence="3">
    <location>
        <begin position="164"/>
        <end position="178"/>
    </location>
</feature>
<dbReference type="InterPro" id="IPR050886">
    <property type="entry name" value="RNA-binding_reg"/>
</dbReference>
<dbReference type="AlphaFoldDB" id="A0A2C6KEE0"/>
<evidence type="ECO:0000259" key="4">
    <source>
        <dbReference type="PROSITE" id="PS50102"/>
    </source>
</evidence>
<dbReference type="Proteomes" id="UP000221165">
    <property type="component" value="Unassembled WGS sequence"/>
</dbReference>
<evidence type="ECO:0000256" key="1">
    <source>
        <dbReference type="ARBA" id="ARBA00022884"/>
    </source>
</evidence>
<evidence type="ECO:0000313" key="6">
    <source>
        <dbReference type="Proteomes" id="UP000221165"/>
    </source>
</evidence>
<dbReference type="Pfam" id="PF00076">
    <property type="entry name" value="RRM_1"/>
    <property type="match status" value="2"/>
</dbReference>
<dbReference type="InterPro" id="IPR000504">
    <property type="entry name" value="RRM_dom"/>
</dbReference>
<evidence type="ECO:0000256" key="2">
    <source>
        <dbReference type="PROSITE-ProRule" id="PRU00176"/>
    </source>
</evidence>
<feature type="region of interest" description="Disordered" evidence="3">
    <location>
        <begin position="67"/>
        <end position="110"/>
    </location>
</feature>
<dbReference type="RefSeq" id="XP_067920565.1">
    <property type="nucleotide sequence ID" value="XM_068067459.1"/>
</dbReference>
<dbReference type="PANTHER" id="PTHR48024:SF56">
    <property type="entry name" value="HETEROGENEOUS NUCLEAR RIBONUCLEOPROTEIN A0"/>
    <property type="match status" value="1"/>
</dbReference>
<dbReference type="VEuPathDB" id="ToxoDB:CSUI_007313"/>
<organism evidence="5 6">
    <name type="scientific">Cystoisospora suis</name>
    <dbReference type="NCBI Taxonomy" id="483139"/>
    <lineage>
        <taxon>Eukaryota</taxon>
        <taxon>Sar</taxon>
        <taxon>Alveolata</taxon>
        <taxon>Apicomplexa</taxon>
        <taxon>Conoidasida</taxon>
        <taxon>Coccidia</taxon>
        <taxon>Eucoccidiorida</taxon>
        <taxon>Eimeriorina</taxon>
        <taxon>Sarcocystidae</taxon>
        <taxon>Cystoisospora</taxon>
    </lineage>
</organism>
<dbReference type="EMBL" id="MIGC01003833">
    <property type="protein sequence ID" value="PHJ18860.1"/>
    <property type="molecule type" value="Genomic_DNA"/>
</dbReference>
<dbReference type="PROSITE" id="PS50102">
    <property type="entry name" value="RRM"/>
    <property type="match status" value="2"/>
</dbReference>
<dbReference type="GeneID" id="94430670"/>
<feature type="compositionally biased region" description="Low complexity" evidence="3">
    <location>
        <begin position="85"/>
        <end position="103"/>
    </location>
</feature>
<keyword evidence="6" id="KW-1185">Reference proteome</keyword>
<protein>
    <submittedName>
        <fullName evidence="5">Rna-binding protein</fullName>
    </submittedName>
</protein>
<dbReference type="OrthoDB" id="1875751at2759"/>
<gene>
    <name evidence="5" type="ORF">CSUI_007313</name>
</gene>
<evidence type="ECO:0000256" key="3">
    <source>
        <dbReference type="SAM" id="MobiDB-lite"/>
    </source>
</evidence>
<proteinExistence type="predicted"/>
<dbReference type="InterPro" id="IPR012677">
    <property type="entry name" value="Nucleotide-bd_a/b_plait_sf"/>
</dbReference>
<feature type="domain" description="RRM" evidence="4">
    <location>
        <begin position="451"/>
        <end position="527"/>
    </location>
</feature>
<dbReference type="SUPFAM" id="SSF54928">
    <property type="entry name" value="RNA-binding domain, RBD"/>
    <property type="match status" value="2"/>
</dbReference>
<keyword evidence="1 2" id="KW-0694">RNA-binding</keyword>
<dbReference type="GO" id="GO:0003723">
    <property type="term" value="F:RNA binding"/>
    <property type="evidence" value="ECO:0007669"/>
    <property type="project" value="UniProtKB-UniRule"/>
</dbReference>
<reference evidence="5 6" key="1">
    <citation type="journal article" date="2017" name="Int. J. Parasitol.">
        <title>The genome of the protozoan parasite Cystoisospora suis and a reverse vaccinology approach to identify vaccine candidates.</title>
        <authorList>
            <person name="Palmieri N."/>
            <person name="Shrestha A."/>
            <person name="Ruttkowski B."/>
            <person name="Beck T."/>
            <person name="Vogl C."/>
            <person name="Tomley F."/>
            <person name="Blake D.P."/>
            <person name="Joachim A."/>
        </authorList>
    </citation>
    <scope>NUCLEOTIDE SEQUENCE [LARGE SCALE GENOMIC DNA]</scope>
    <source>
        <strain evidence="5 6">Wien I</strain>
    </source>
</reference>
<comment type="caution">
    <text evidence="5">The sequence shown here is derived from an EMBL/GenBank/DDBJ whole genome shotgun (WGS) entry which is preliminary data.</text>
</comment>
<dbReference type="InterPro" id="IPR035979">
    <property type="entry name" value="RBD_domain_sf"/>
</dbReference>
<evidence type="ECO:0000313" key="5">
    <source>
        <dbReference type="EMBL" id="PHJ18860.1"/>
    </source>
</evidence>